<dbReference type="SUPFAM" id="SSF57716">
    <property type="entry name" value="Glucocorticoid receptor-like (DNA-binding domain)"/>
    <property type="match status" value="1"/>
</dbReference>
<evidence type="ECO:0000256" key="10">
    <source>
        <dbReference type="ARBA" id="ARBA00023204"/>
    </source>
</evidence>
<dbReference type="SMART" id="SM01232">
    <property type="entry name" value="H2TH"/>
    <property type="match status" value="1"/>
</dbReference>
<dbReference type="PROSITE" id="PS51068">
    <property type="entry name" value="FPG_CAT"/>
    <property type="match status" value="1"/>
</dbReference>
<dbReference type="SUPFAM" id="SSF81624">
    <property type="entry name" value="N-terminal domain of MutM-like DNA repair proteins"/>
    <property type="match status" value="1"/>
</dbReference>
<evidence type="ECO:0000256" key="9">
    <source>
        <dbReference type="ARBA" id="ARBA00023125"/>
    </source>
</evidence>
<dbReference type="SUPFAM" id="SSF46946">
    <property type="entry name" value="S13-like H2TH domain"/>
    <property type="match status" value="1"/>
</dbReference>
<reference evidence="18 19" key="1">
    <citation type="submission" date="2023-07" db="EMBL/GenBank/DDBJ databases">
        <title>Sequencing the genomes of 1000 actinobacteria strains.</title>
        <authorList>
            <person name="Klenk H.-P."/>
        </authorList>
    </citation>
    <scope>NUCLEOTIDE SEQUENCE [LARGE SCALE GENOMIC DNA]</scope>
    <source>
        <strain evidence="18 19">DSM 45805</strain>
    </source>
</reference>
<comment type="catalytic activity">
    <reaction evidence="1">
        <text>Hydrolysis of DNA containing ring-opened 7-methylguanine residues, releasing 2,6-diamino-4-hydroxy-5-(N-methyl)formamidopyrimidine.</text>
        <dbReference type="EC" id="3.2.2.23"/>
    </reaction>
</comment>
<dbReference type="InterPro" id="IPR012319">
    <property type="entry name" value="FPG_cat"/>
</dbReference>
<evidence type="ECO:0000256" key="3">
    <source>
        <dbReference type="ARBA" id="ARBA00009409"/>
    </source>
</evidence>
<organism evidence="18 19">
    <name type="scientific">Amycolatopsis thermophila</name>
    <dbReference type="NCBI Taxonomy" id="206084"/>
    <lineage>
        <taxon>Bacteria</taxon>
        <taxon>Bacillati</taxon>
        <taxon>Actinomycetota</taxon>
        <taxon>Actinomycetes</taxon>
        <taxon>Pseudonocardiales</taxon>
        <taxon>Pseudonocardiaceae</taxon>
        <taxon>Amycolatopsis</taxon>
    </lineage>
</organism>
<dbReference type="Proteomes" id="UP001229651">
    <property type="component" value="Unassembled WGS sequence"/>
</dbReference>
<sequence>MPELPDVEGFRRVLAAHAVGKRIEDVVVLDDGVLRGVGARRLREELRNQRFAEPRRLGKWLIAPVDGGPVVVLHFGMTGSFDWAPGADERRKHDRVIFVFGDGELRYRDMRKLQGLRLVDGDAELERLLADTGPDALAVSRDRFRELLDGRRQLKALLTDQSVLAGLGNLLVDEILWRAKLNPHVPAASLDAEVVDALHREMRKVLRSAVKAERVPPRTSWLTGRRDEPSGSCPRCGTTLEHGRVGGRGTVWCPRCQPG</sequence>
<dbReference type="GO" id="GO:0008534">
    <property type="term" value="F:oxidized purine nucleobase lesion DNA N-glycosylase activity"/>
    <property type="evidence" value="ECO:0007669"/>
    <property type="project" value="UniProtKB-EC"/>
</dbReference>
<keyword evidence="4" id="KW-0479">Metal-binding</keyword>
<evidence type="ECO:0000256" key="12">
    <source>
        <dbReference type="ARBA" id="ARBA00023268"/>
    </source>
</evidence>
<dbReference type="InterPro" id="IPR000214">
    <property type="entry name" value="Znf_DNA_glyclase/AP_lyase"/>
</dbReference>
<proteinExistence type="inferred from homology"/>
<keyword evidence="11 18" id="KW-0456">Lyase</keyword>
<evidence type="ECO:0000313" key="18">
    <source>
        <dbReference type="EMBL" id="MDQ0382305.1"/>
    </source>
</evidence>
<accession>A0ABU0F402</accession>
<evidence type="ECO:0000256" key="7">
    <source>
        <dbReference type="ARBA" id="ARBA00022801"/>
    </source>
</evidence>
<feature type="domain" description="Formamidopyrimidine-DNA glycosylase catalytic" evidence="17">
    <location>
        <begin position="2"/>
        <end position="114"/>
    </location>
</feature>
<comment type="caution">
    <text evidence="18">The sequence shown here is derived from an EMBL/GenBank/DDBJ whole genome shotgun (WGS) entry which is preliminary data.</text>
</comment>
<dbReference type="InterPro" id="IPR035937">
    <property type="entry name" value="FPG_N"/>
</dbReference>
<gene>
    <name evidence="18" type="ORF">FB470_006299</name>
</gene>
<evidence type="ECO:0000259" key="17">
    <source>
        <dbReference type="PROSITE" id="PS51068"/>
    </source>
</evidence>
<evidence type="ECO:0000256" key="4">
    <source>
        <dbReference type="ARBA" id="ARBA00022723"/>
    </source>
</evidence>
<keyword evidence="10" id="KW-0234">DNA repair</keyword>
<keyword evidence="19" id="KW-1185">Reference proteome</keyword>
<dbReference type="Pfam" id="PF06827">
    <property type="entry name" value="zf-FPG_IleRS"/>
    <property type="match status" value="1"/>
</dbReference>
<protein>
    <submittedName>
        <fullName evidence="18">Formamidopyrimidine-DNA glycosylase</fullName>
        <ecNumber evidence="18">3.2.2.23</ecNumber>
        <ecNumber evidence="18">4.2.99.18</ecNumber>
    </submittedName>
</protein>
<keyword evidence="6 15" id="KW-0863">Zinc-finger</keyword>
<dbReference type="Pfam" id="PF06831">
    <property type="entry name" value="H2TH"/>
    <property type="match status" value="1"/>
</dbReference>
<keyword evidence="7 18" id="KW-0378">Hydrolase</keyword>
<keyword evidence="8" id="KW-0862">Zinc</keyword>
<dbReference type="InterPro" id="IPR010663">
    <property type="entry name" value="Znf_FPG/IleRS"/>
</dbReference>
<keyword evidence="12" id="KW-0511">Multifunctional enzyme</keyword>
<dbReference type="SMART" id="SM00898">
    <property type="entry name" value="Fapy_DNA_glyco"/>
    <property type="match status" value="1"/>
</dbReference>
<evidence type="ECO:0000259" key="16">
    <source>
        <dbReference type="PROSITE" id="PS51066"/>
    </source>
</evidence>
<evidence type="ECO:0000256" key="13">
    <source>
        <dbReference type="ARBA" id="ARBA00023295"/>
    </source>
</evidence>
<dbReference type="CDD" id="cd08966">
    <property type="entry name" value="EcFpg-like_N"/>
    <property type="match status" value="1"/>
</dbReference>
<dbReference type="PANTHER" id="PTHR22993">
    <property type="entry name" value="FORMAMIDOPYRIMIDINE-DNA GLYCOSYLASE"/>
    <property type="match status" value="1"/>
</dbReference>
<dbReference type="Gene3D" id="1.10.8.50">
    <property type="match status" value="1"/>
</dbReference>
<evidence type="ECO:0000256" key="2">
    <source>
        <dbReference type="ARBA" id="ARBA00001947"/>
    </source>
</evidence>
<evidence type="ECO:0000256" key="6">
    <source>
        <dbReference type="ARBA" id="ARBA00022771"/>
    </source>
</evidence>
<comment type="similarity">
    <text evidence="3">Belongs to the FPG family.</text>
</comment>
<evidence type="ECO:0000256" key="11">
    <source>
        <dbReference type="ARBA" id="ARBA00023239"/>
    </source>
</evidence>
<keyword evidence="13 18" id="KW-0326">Glycosidase</keyword>
<dbReference type="EMBL" id="JAUSUT010000001">
    <property type="protein sequence ID" value="MDQ0382305.1"/>
    <property type="molecule type" value="Genomic_DNA"/>
</dbReference>
<dbReference type="InterPro" id="IPR010979">
    <property type="entry name" value="Ribosomal_uS13-like_H2TH"/>
</dbReference>
<dbReference type="PROSITE" id="PS51066">
    <property type="entry name" value="ZF_FPG_2"/>
    <property type="match status" value="1"/>
</dbReference>
<evidence type="ECO:0000256" key="15">
    <source>
        <dbReference type="PROSITE-ProRule" id="PRU00391"/>
    </source>
</evidence>
<dbReference type="Gene3D" id="3.20.190.10">
    <property type="entry name" value="MutM-like, N-terminal"/>
    <property type="match status" value="1"/>
</dbReference>
<dbReference type="EC" id="4.2.99.18" evidence="18"/>
<dbReference type="InterPro" id="IPR015887">
    <property type="entry name" value="DNA_glyclase_Znf_dom_DNA_BS"/>
</dbReference>
<comment type="cofactor">
    <cofactor evidence="2">
        <name>Zn(2+)</name>
        <dbReference type="ChEBI" id="CHEBI:29105"/>
    </cofactor>
</comment>
<evidence type="ECO:0000313" key="19">
    <source>
        <dbReference type="Proteomes" id="UP001229651"/>
    </source>
</evidence>
<feature type="domain" description="FPG-type" evidence="16">
    <location>
        <begin position="221"/>
        <end position="258"/>
    </location>
</feature>
<dbReference type="Pfam" id="PF01149">
    <property type="entry name" value="Fapy_DNA_glyco"/>
    <property type="match status" value="1"/>
</dbReference>
<name>A0ABU0F402_9PSEU</name>
<evidence type="ECO:0000256" key="8">
    <source>
        <dbReference type="ARBA" id="ARBA00022833"/>
    </source>
</evidence>
<dbReference type="PROSITE" id="PS01242">
    <property type="entry name" value="ZF_FPG_1"/>
    <property type="match status" value="1"/>
</dbReference>
<evidence type="ECO:0000256" key="14">
    <source>
        <dbReference type="ARBA" id="ARBA00044632"/>
    </source>
</evidence>
<evidence type="ECO:0000256" key="1">
    <source>
        <dbReference type="ARBA" id="ARBA00001668"/>
    </source>
</evidence>
<dbReference type="PANTHER" id="PTHR22993:SF9">
    <property type="entry name" value="FORMAMIDOPYRIMIDINE-DNA GLYCOSYLASE"/>
    <property type="match status" value="1"/>
</dbReference>
<dbReference type="InterPro" id="IPR015886">
    <property type="entry name" value="H2TH_FPG"/>
</dbReference>
<evidence type="ECO:0000256" key="5">
    <source>
        <dbReference type="ARBA" id="ARBA00022763"/>
    </source>
</evidence>
<dbReference type="GO" id="GO:0140078">
    <property type="term" value="F:class I DNA-(apurinic or apyrimidinic site) endonuclease activity"/>
    <property type="evidence" value="ECO:0007669"/>
    <property type="project" value="UniProtKB-EC"/>
</dbReference>
<comment type="catalytic activity">
    <reaction evidence="14">
        <text>2'-deoxyribonucleotide-(2'-deoxyribose 5'-phosphate)-2'-deoxyribonucleotide-DNA = a 3'-end 2'-deoxyribonucleotide-(2,3-dehydro-2,3-deoxyribose 5'-phosphate)-DNA + a 5'-end 5'-phospho-2'-deoxyribonucleoside-DNA + H(+)</text>
        <dbReference type="Rhea" id="RHEA:66592"/>
        <dbReference type="Rhea" id="RHEA-COMP:13180"/>
        <dbReference type="Rhea" id="RHEA-COMP:16897"/>
        <dbReference type="Rhea" id="RHEA-COMP:17067"/>
        <dbReference type="ChEBI" id="CHEBI:15378"/>
        <dbReference type="ChEBI" id="CHEBI:136412"/>
        <dbReference type="ChEBI" id="CHEBI:157695"/>
        <dbReference type="ChEBI" id="CHEBI:167181"/>
        <dbReference type="EC" id="4.2.99.18"/>
    </reaction>
</comment>
<keyword evidence="5" id="KW-0227">DNA damage</keyword>
<dbReference type="EC" id="3.2.2.23" evidence="18"/>
<dbReference type="RefSeq" id="WP_306997377.1">
    <property type="nucleotide sequence ID" value="NZ_JAUSUT010000001.1"/>
</dbReference>
<keyword evidence="9" id="KW-0238">DNA-binding</keyword>